<dbReference type="AlphaFoldDB" id="A0A1Y1IDP5"/>
<organism evidence="3 4">
    <name type="scientific">Klebsormidium nitens</name>
    <name type="common">Green alga</name>
    <name type="synonym">Ulothrix nitens</name>
    <dbReference type="NCBI Taxonomy" id="105231"/>
    <lineage>
        <taxon>Eukaryota</taxon>
        <taxon>Viridiplantae</taxon>
        <taxon>Streptophyta</taxon>
        <taxon>Klebsormidiophyceae</taxon>
        <taxon>Klebsormidiales</taxon>
        <taxon>Klebsormidiaceae</taxon>
        <taxon>Klebsormidium</taxon>
    </lineage>
</organism>
<dbReference type="PROSITE" id="PS51767">
    <property type="entry name" value="PEPTIDASE_A1"/>
    <property type="match status" value="1"/>
</dbReference>
<proteinExistence type="predicted"/>
<evidence type="ECO:0000256" key="1">
    <source>
        <dbReference type="SAM" id="MobiDB-lite"/>
    </source>
</evidence>
<sequence>MSPKIHIWNTGPGGGDASADLTPLRNILSSLPPMLDAVEGQTDFRAPEWLAGVRPGSPKTAATDMDGPSRDLHHFSTAVIARAIPSAAGGNLDPPQAHQLGKRALLASGLPEAVSSLSLTKIERGPDPSISVSARSFNPESSAGGENIAVLVASPVSTATSSVPPVTGGYQCGLALFTASIGVGTPPQAQTVIIDSGR</sequence>
<dbReference type="EMBL" id="DF237264">
    <property type="protein sequence ID" value="GAQ86847.1"/>
    <property type="molecule type" value="Genomic_DNA"/>
</dbReference>
<feature type="domain" description="Peptidase A1" evidence="2">
    <location>
        <begin position="177"/>
        <end position="198"/>
    </location>
</feature>
<feature type="region of interest" description="Disordered" evidence="1">
    <location>
        <begin position="50"/>
        <end position="69"/>
    </location>
</feature>
<dbReference type="Proteomes" id="UP000054558">
    <property type="component" value="Unassembled WGS sequence"/>
</dbReference>
<keyword evidence="4" id="KW-1185">Reference proteome</keyword>
<name>A0A1Y1IDP5_KLENI</name>
<protein>
    <recommendedName>
        <fullName evidence="2">Peptidase A1 domain-containing protein</fullName>
    </recommendedName>
</protein>
<reference evidence="3 4" key="1">
    <citation type="journal article" date="2014" name="Nat. Commun.">
        <title>Klebsormidium flaccidum genome reveals primary factors for plant terrestrial adaptation.</title>
        <authorList>
            <person name="Hori K."/>
            <person name="Maruyama F."/>
            <person name="Fujisawa T."/>
            <person name="Togashi T."/>
            <person name="Yamamoto N."/>
            <person name="Seo M."/>
            <person name="Sato S."/>
            <person name="Yamada T."/>
            <person name="Mori H."/>
            <person name="Tajima N."/>
            <person name="Moriyama T."/>
            <person name="Ikeuchi M."/>
            <person name="Watanabe M."/>
            <person name="Wada H."/>
            <person name="Kobayashi K."/>
            <person name="Saito M."/>
            <person name="Masuda T."/>
            <person name="Sasaki-Sekimoto Y."/>
            <person name="Mashiguchi K."/>
            <person name="Awai K."/>
            <person name="Shimojima M."/>
            <person name="Masuda S."/>
            <person name="Iwai M."/>
            <person name="Nobusawa T."/>
            <person name="Narise T."/>
            <person name="Kondo S."/>
            <person name="Saito H."/>
            <person name="Sato R."/>
            <person name="Murakawa M."/>
            <person name="Ihara Y."/>
            <person name="Oshima-Yamada Y."/>
            <person name="Ohtaka K."/>
            <person name="Satoh M."/>
            <person name="Sonobe K."/>
            <person name="Ishii M."/>
            <person name="Ohtani R."/>
            <person name="Kanamori-Sato M."/>
            <person name="Honoki R."/>
            <person name="Miyazaki D."/>
            <person name="Mochizuki H."/>
            <person name="Umetsu J."/>
            <person name="Higashi K."/>
            <person name="Shibata D."/>
            <person name="Kamiya Y."/>
            <person name="Sato N."/>
            <person name="Nakamura Y."/>
            <person name="Tabata S."/>
            <person name="Ida S."/>
            <person name="Kurokawa K."/>
            <person name="Ohta H."/>
        </authorList>
    </citation>
    <scope>NUCLEOTIDE SEQUENCE [LARGE SCALE GENOMIC DNA]</scope>
    <source>
        <strain evidence="3 4">NIES-2285</strain>
    </source>
</reference>
<evidence type="ECO:0000313" key="3">
    <source>
        <dbReference type="EMBL" id="GAQ86847.1"/>
    </source>
</evidence>
<accession>A0A1Y1IDP5</accession>
<dbReference type="InterPro" id="IPR033121">
    <property type="entry name" value="PEPTIDASE_A1"/>
</dbReference>
<gene>
    <name evidence="3" type="ORF">KFL_003150120</name>
</gene>
<evidence type="ECO:0000313" key="4">
    <source>
        <dbReference type="Proteomes" id="UP000054558"/>
    </source>
</evidence>
<evidence type="ECO:0000259" key="2">
    <source>
        <dbReference type="PROSITE" id="PS51767"/>
    </source>
</evidence>